<sequence length="158" mass="16215">MSATTRSSGTQKPDSSASGTASSIRDTAAEIGAEAKQEARRQAGHVQKTASESMSAFAHAIRSASDELASKDQGPAAQILAQAAGGLEQLSSAVSQNRLEDIVSDVRRFGREHPAAFLMGSVLVGIALGRFAQTTVAGATQTDRSAAERDAPKPYAGG</sequence>
<evidence type="ECO:0008006" key="4">
    <source>
        <dbReference type="Google" id="ProtNLM"/>
    </source>
</evidence>
<name>A0A9X2X8D2_9HYPH</name>
<dbReference type="AlphaFoldDB" id="A0A9X2X8D2"/>
<organism evidence="2 3">
    <name type="scientific">Chelativorans petroleitrophicus</name>
    <dbReference type="NCBI Taxonomy" id="2975484"/>
    <lineage>
        <taxon>Bacteria</taxon>
        <taxon>Pseudomonadati</taxon>
        <taxon>Pseudomonadota</taxon>
        <taxon>Alphaproteobacteria</taxon>
        <taxon>Hyphomicrobiales</taxon>
        <taxon>Phyllobacteriaceae</taxon>
        <taxon>Chelativorans</taxon>
    </lineage>
</organism>
<dbReference type="EMBL" id="JAODNV010000011">
    <property type="protein sequence ID" value="MCT8990835.1"/>
    <property type="molecule type" value="Genomic_DNA"/>
</dbReference>
<reference evidence="2" key="1">
    <citation type="submission" date="2022-08" db="EMBL/GenBank/DDBJ databases">
        <title>Chelativorans sichuanense sp. nov., a paraffin oil-degrading bacterium isolated from a mixture of oil-based drill cuttings and paddy soil.</title>
        <authorList>
            <person name="Yu J."/>
            <person name="Liu H."/>
            <person name="Chen Q."/>
        </authorList>
    </citation>
    <scope>NUCLEOTIDE SEQUENCE</scope>
    <source>
        <strain evidence="2">SCAU 2101</strain>
    </source>
</reference>
<keyword evidence="3" id="KW-1185">Reference proteome</keyword>
<evidence type="ECO:0000256" key="1">
    <source>
        <dbReference type="SAM" id="MobiDB-lite"/>
    </source>
</evidence>
<feature type="region of interest" description="Disordered" evidence="1">
    <location>
        <begin position="137"/>
        <end position="158"/>
    </location>
</feature>
<evidence type="ECO:0000313" key="2">
    <source>
        <dbReference type="EMBL" id="MCT8990835.1"/>
    </source>
</evidence>
<feature type="compositionally biased region" description="Polar residues" evidence="1">
    <location>
        <begin position="1"/>
        <end position="25"/>
    </location>
</feature>
<dbReference type="Proteomes" id="UP001149009">
    <property type="component" value="Unassembled WGS sequence"/>
</dbReference>
<gene>
    <name evidence="2" type="ORF">NYR54_11120</name>
</gene>
<feature type="region of interest" description="Disordered" evidence="1">
    <location>
        <begin position="1"/>
        <end position="73"/>
    </location>
</feature>
<comment type="caution">
    <text evidence="2">The sequence shown here is derived from an EMBL/GenBank/DDBJ whole genome shotgun (WGS) entry which is preliminary data.</text>
</comment>
<evidence type="ECO:0000313" key="3">
    <source>
        <dbReference type="Proteomes" id="UP001149009"/>
    </source>
</evidence>
<dbReference type="RefSeq" id="WP_261515727.1">
    <property type="nucleotide sequence ID" value="NZ_JAODNV010000011.1"/>
</dbReference>
<proteinExistence type="predicted"/>
<protein>
    <recommendedName>
        <fullName evidence="4">Nutrient deprivation-induced protein</fullName>
    </recommendedName>
</protein>
<accession>A0A9X2X8D2</accession>